<evidence type="ECO:0000256" key="4">
    <source>
        <dbReference type="ARBA" id="ARBA00022723"/>
    </source>
</evidence>
<dbReference type="InterPro" id="IPR001679">
    <property type="entry name" value="DNA_ligase"/>
</dbReference>
<evidence type="ECO:0000256" key="6">
    <source>
        <dbReference type="ARBA" id="ARBA00022833"/>
    </source>
</evidence>
<dbReference type="HOGENOM" id="CLU_007764_2_3_12"/>
<dbReference type="Gene3D" id="3.40.50.10190">
    <property type="entry name" value="BRCT domain"/>
    <property type="match status" value="1"/>
</dbReference>
<keyword evidence="13" id="KW-1185">Reference proteome</keyword>
<reference evidence="13" key="2">
    <citation type="submission" date="2011-04" db="EMBL/GenBank/DDBJ databases">
        <title>The complete genome of chromosome of Treponema succinifaciens DSM 2489.</title>
        <authorList>
            <person name="Lucas S."/>
            <person name="Copeland A."/>
            <person name="Lapidus A."/>
            <person name="Bruce D."/>
            <person name="Goodwin L."/>
            <person name="Pitluck S."/>
            <person name="Peters L."/>
            <person name="Kyrpides N."/>
            <person name="Mavromatis K."/>
            <person name="Ivanova N."/>
            <person name="Ovchinnikova G."/>
            <person name="Teshima H."/>
            <person name="Detter J.C."/>
            <person name="Tapia R."/>
            <person name="Han C."/>
            <person name="Land M."/>
            <person name="Hauser L."/>
            <person name="Markowitz V."/>
            <person name="Cheng J.-F."/>
            <person name="Hugenholtz P."/>
            <person name="Woyke T."/>
            <person name="Wu D."/>
            <person name="Gronow S."/>
            <person name="Wellnitz S."/>
            <person name="Brambilla E."/>
            <person name="Klenk H.-P."/>
            <person name="Eisen J.A."/>
        </authorList>
    </citation>
    <scope>NUCLEOTIDE SEQUENCE [LARGE SCALE GENOMIC DNA]</scope>
    <source>
        <strain evidence="13">ATCC 33096 / DSM 2489 / 6091</strain>
    </source>
</reference>
<feature type="binding site" evidence="10">
    <location>
        <position position="405"/>
    </location>
    <ligand>
        <name>Zn(2+)</name>
        <dbReference type="ChEBI" id="CHEBI:29105"/>
    </ligand>
</feature>
<feature type="binding site" evidence="10">
    <location>
        <position position="389"/>
    </location>
    <ligand>
        <name>Zn(2+)</name>
        <dbReference type="ChEBI" id="CHEBI:29105"/>
    </ligand>
</feature>
<dbReference type="Pfam" id="PF03120">
    <property type="entry name" value="OB_DNA_ligase"/>
    <property type="match status" value="1"/>
</dbReference>
<comment type="cofactor">
    <cofactor evidence="10">
        <name>Mg(2+)</name>
        <dbReference type="ChEBI" id="CHEBI:18420"/>
    </cofactor>
    <cofactor evidence="10">
        <name>Mn(2+)</name>
        <dbReference type="ChEBI" id="CHEBI:29035"/>
    </cofactor>
</comment>
<evidence type="ECO:0000256" key="7">
    <source>
        <dbReference type="ARBA" id="ARBA00023027"/>
    </source>
</evidence>
<feature type="binding site" evidence="10">
    <location>
        <begin position="48"/>
        <end position="52"/>
    </location>
    <ligand>
        <name>NAD(+)</name>
        <dbReference type="ChEBI" id="CHEBI:57540"/>
    </ligand>
</feature>
<feature type="binding site" evidence="10">
    <location>
        <position position="298"/>
    </location>
    <ligand>
        <name>NAD(+)</name>
        <dbReference type="ChEBI" id="CHEBI:57540"/>
    </ligand>
</feature>
<evidence type="ECO:0000313" key="12">
    <source>
        <dbReference type="EMBL" id="AEB13994.1"/>
    </source>
</evidence>
<dbReference type="SUPFAM" id="SSF52113">
    <property type="entry name" value="BRCT domain"/>
    <property type="match status" value="1"/>
</dbReference>
<dbReference type="SUPFAM" id="SSF50249">
    <property type="entry name" value="Nucleic acid-binding proteins"/>
    <property type="match status" value="1"/>
</dbReference>
<feature type="binding site" evidence="10">
    <location>
        <begin position="89"/>
        <end position="90"/>
    </location>
    <ligand>
        <name>NAD(+)</name>
        <dbReference type="ChEBI" id="CHEBI:57540"/>
    </ligand>
</feature>
<feature type="binding site" evidence="10">
    <location>
        <position position="410"/>
    </location>
    <ligand>
        <name>Zn(2+)</name>
        <dbReference type="ChEBI" id="CHEBI:29105"/>
    </ligand>
</feature>
<dbReference type="RefSeq" id="WP_013701284.1">
    <property type="nucleotide sequence ID" value="NC_015385.1"/>
</dbReference>
<dbReference type="GO" id="GO:0046872">
    <property type="term" value="F:metal ion binding"/>
    <property type="evidence" value="ECO:0007669"/>
    <property type="project" value="UniProtKB-KW"/>
</dbReference>
<keyword evidence="3 10" id="KW-0235">DNA replication</keyword>
<accession>F2NVL5</accession>
<dbReference type="Gene3D" id="1.10.150.20">
    <property type="entry name" value="5' to 3' exonuclease, C-terminal subdomain"/>
    <property type="match status" value="2"/>
</dbReference>
<dbReference type="Pfam" id="PF01653">
    <property type="entry name" value="DNA_ligase_aden"/>
    <property type="match status" value="1"/>
</dbReference>
<evidence type="ECO:0000256" key="3">
    <source>
        <dbReference type="ARBA" id="ARBA00022705"/>
    </source>
</evidence>
<dbReference type="GO" id="GO:0006281">
    <property type="term" value="P:DNA repair"/>
    <property type="evidence" value="ECO:0007669"/>
    <property type="project" value="UniProtKB-KW"/>
</dbReference>
<comment type="function">
    <text evidence="1 10">DNA ligase that catalyzes the formation of phosphodiester linkages between 5'-phosphoryl and 3'-hydroxyl groups in double-stranded DNA using NAD as a coenzyme and as the energy source for the reaction. It is essential for DNA replication and repair of damaged DNA.</text>
</comment>
<name>F2NVL5_TRES6</name>
<keyword evidence="10" id="KW-0460">Magnesium</keyword>
<feature type="active site" description="N6-AMP-lysine intermediate" evidence="10">
    <location>
        <position position="116"/>
    </location>
</feature>
<dbReference type="InterPro" id="IPR010994">
    <property type="entry name" value="RuvA_2-like"/>
</dbReference>
<dbReference type="Proteomes" id="UP000006852">
    <property type="component" value="Chromosome"/>
</dbReference>
<comment type="catalytic activity">
    <reaction evidence="9 10">
        <text>NAD(+) + (deoxyribonucleotide)n-3'-hydroxyl + 5'-phospho-(deoxyribonucleotide)m = (deoxyribonucleotide)n+m + AMP + beta-nicotinamide D-nucleotide.</text>
        <dbReference type="EC" id="6.5.1.2"/>
    </reaction>
</comment>
<dbReference type="InterPro" id="IPR013839">
    <property type="entry name" value="DNAligase_adenylation"/>
</dbReference>
<dbReference type="SMART" id="SM00292">
    <property type="entry name" value="BRCT"/>
    <property type="match status" value="1"/>
</dbReference>
<dbReference type="InterPro" id="IPR001357">
    <property type="entry name" value="BRCT_dom"/>
</dbReference>
<proteinExistence type="inferred from homology"/>
<reference evidence="12 13" key="1">
    <citation type="journal article" date="2011" name="Stand. Genomic Sci.">
        <title>Complete genome sequence of Treponema succinifaciens type strain (6091).</title>
        <authorList>
            <person name="Han C."/>
            <person name="Gronow S."/>
            <person name="Teshima H."/>
            <person name="Lapidus A."/>
            <person name="Nolan M."/>
            <person name="Lucas S."/>
            <person name="Hammon N."/>
            <person name="Deshpande S."/>
            <person name="Cheng J.F."/>
            <person name="Zeytun A."/>
            <person name="Tapia R."/>
            <person name="Goodwin L."/>
            <person name="Pitluck S."/>
            <person name="Liolios K."/>
            <person name="Pagani I."/>
            <person name="Ivanova N."/>
            <person name="Mavromatis K."/>
            <person name="Mikhailova N."/>
            <person name="Huntemann M."/>
            <person name="Pati A."/>
            <person name="Chen A."/>
            <person name="Palaniappan K."/>
            <person name="Land M."/>
            <person name="Hauser L."/>
            <person name="Brambilla E.M."/>
            <person name="Rohde M."/>
            <person name="Goker M."/>
            <person name="Woyke T."/>
            <person name="Bristow J."/>
            <person name="Eisen J.A."/>
            <person name="Markowitz V."/>
            <person name="Hugenholtz P."/>
            <person name="Kyrpides N.C."/>
            <person name="Klenk H.P."/>
            <person name="Detter J.C."/>
        </authorList>
    </citation>
    <scope>NUCLEOTIDE SEQUENCE [LARGE SCALE GENOMIC DNA]</scope>
    <source>
        <strain evidence="13">ATCC 33096 / DSM 2489 / 6091</strain>
    </source>
</reference>
<dbReference type="Gene3D" id="3.30.470.30">
    <property type="entry name" value="DNA ligase/mRNA capping enzyme"/>
    <property type="match status" value="1"/>
</dbReference>
<keyword evidence="2 10" id="KW-0436">Ligase</keyword>
<evidence type="ECO:0000313" key="13">
    <source>
        <dbReference type="Proteomes" id="UP000006852"/>
    </source>
</evidence>
<evidence type="ECO:0000259" key="11">
    <source>
        <dbReference type="PROSITE" id="PS50172"/>
    </source>
</evidence>
<evidence type="ECO:0000256" key="1">
    <source>
        <dbReference type="ARBA" id="ARBA00004067"/>
    </source>
</evidence>
<dbReference type="SUPFAM" id="SSF56091">
    <property type="entry name" value="DNA ligase/mRNA capping enzyme, catalytic domain"/>
    <property type="match status" value="1"/>
</dbReference>
<dbReference type="CDD" id="cd17748">
    <property type="entry name" value="BRCT_DNA_ligase_like"/>
    <property type="match status" value="1"/>
</dbReference>
<dbReference type="eggNOG" id="COG0272">
    <property type="taxonomic scope" value="Bacteria"/>
</dbReference>
<keyword evidence="5 10" id="KW-0227">DNA damage</keyword>
<feature type="binding site" evidence="10">
    <location>
        <position position="137"/>
    </location>
    <ligand>
        <name>NAD(+)</name>
        <dbReference type="ChEBI" id="CHEBI:57540"/>
    </ligand>
</feature>
<sequence length="651" mass="72398">MELFDVEECKKANDEALKKSSVKRISELEKLIEKYQASYYNGEAEISDAEFDKLWDELKSLDSANPILHKVGADSGNFQKSPHVMPMGSQEKAATPEEFLDWAKKHDYSEYLVEYKLDGASLELQYSDGIFLRAVTRGDGTVGDVITANAKKMQGVVQELKEKFTGGIRGEVIMTHQVHEKFFSDKANCRNAANGLMKRKDGEGSENLTLITYDVWASEGKQPFNDEEGKLDFLQRNGFNVVPLKICKSTQEVIDYRSSVMELRKNLDYDIDGLVVKERAVDHEDALRDRPDRQIAFKFSLEEAVSIVRNIEWNETGATYTPVAVFDPVDLNGTTVKRASLVNPNLIRALNVKIGSHVVVVKRGEIIPKIVSVLPEQENLPSVKIPEKCACCGTSLIDEGTRLFCPNKNCEKRILHQLLKWINVIDIRDLGETLITSLFETKKVRSISDLYSLTASDLVPYFLNSESMEKEKKSLGAEKVFASIQSRRKIPLAKFIAGFDIEGIGETVVETLIAGGFNTLQKIFDAKEEEIAGVYRFAETLAHTLVEGIQENREEMQSLVSSGTISVIEGAAQGKLAGKSFCFTGELVSMKRQDAQNLVKQNGGAVKSSVVKGLSFLVTNDTSSGSSKNKKAMELGIPVIDEKEFLALIKD</sequence>
<comment type="similarity">
    <text evidence="10">Belongs to the NAD-dependent DNA ligase family. LigA subfamily.</text>
</comment>
<keyword evidence="4 10" id="KW-0479">Metal-binding</keyword>
<dbReference type="Pfam" id="PF00533">
    <property type="entry name" value="BRCT"/>
    <property type="match status" value="1"/>
</dbReference>
<dbReference type="Gene3D" id="1.10.287.610">
    <property type="entry name" value="Helix hairpin bin"/>
    <property type="match status" value="1"/>
</dbReference>
<evidence type="ECO:0000256" key="8">
    <source>
        <dbReference type="ARBA" id="ARBA00023204"/>
    </source>
</evidence>
<dbReference type="AlphaFoldDB" id="F2NVL5"/>
<dbReference type="NCBIfam" id="NF005932">
    <property type="entry name" value="PRK07956.1"/>
    <property type="match status" value="1"/>
</dbReference>
<dbReference type="SUPFAM" id="SSF47781">
    <property type="entry name" value="RuvA domain 2-like"/>
    <property type="match status" value="1"/>
</dbReference>
<keyword evidence="7 10" id="KW-0520">NAD</keyword>
<dbReference type="SMART" id="SM00532">
    <property type="entry name" value="LIGANc"/>
    <property type="match status" value="1"/>
</dbReference>
<dbReference type="KEGG" id="tsu:Tresu_1078"/>
<evidence type="ECO:0000256" key="2">
    <source>
        <dbReference type="ARBA" id="ARBA00022598"/>
    </source>
</evidence>
<evidence type="ECO:0000256" key="9">
    <source>
        <dbReference type="ARBA" id="ARBA00034005"/>
    </source>
</evidence>
<dbReference type="PROSITE" id="PS50172">
    <property type="entry name" value="BRCT"/>
    <property type="match status" value="1"/>
</dbReference>
<evidence type="ECO:0000256" key="10">
    <source>
        <dbReference type="HAMAP-Rule" id="MF_01588"/>
    </source>
</evidence>
<dbReference type="InterPro" id="IPR004150">
    <property type="entry name" value="NAD_DNA_ligase_OB"/>
</dbReference>
<dbReference type="InterPro" id="IPR013840">
    <property type="entry name" value="DNAligase_N"/>
</dbReference>
<feature type="binding site" evidence="10">
    <location>
        <position position="114"/>
    </location>
    <ligand>
        <name>NAD(+)</name>
        <dbReference type="ChEBI" id="CHEBI:57540"/>
    </ligand>
</feature>
<dbReference type="GO" id="GO:0006260">
    <property type="term" value="P:DNA replication"/>
    <property type="evidence" value="ECO:0007669"/>
    <property type="project" value="UniProtKB-KW"/>
</dbReference>
<evidence type="ECO:0000256" key="5">
    <source>
        <dbReference type="ARBA" id="ARBA00022763"/>
    </source>
</evidence>
<feature type="binding site" evidence="10">
    <location>
        <position position="277"/>
    </location>
    <ligand>
        <name>NAD(+)</name>
        <dbReference type="ChEBI" id="CHEBI:57540"/>
    </ligand>
</feature>
<dbReference type="PIRSF" id="PIRSF001604">
    <property type="entry name" value="LigA"/>
    <property type="match status" value="1"/>
</dbReference>
<feature type="binding site" evidence="10">
    <location>
        <position position="171"/>
    </location>
    <ligand>
        <name>NAD(+)</name>
        <dbReference type="ChEBI" id="CHEBI:57540"/>
    </ligand>
</feature>
<keyword evidence="6 10" id="KW-0862">Zinc</keyword>
<organism evidence="12 13">
    <name type="scientific">Treponema succinifaciens (strain ATCC 33096 / DSM 2489 / 6091)</name>
    <dbReference type="NCBI Taxonomy" id="869209"/>
    <lineage>
        <taxon>Bacteria</taxon>
        <taxon>Pseudomonadati</taxon>
        <taxon>Spirochaetota</taxon>
        <taxon>Spirochaetia</taxon>
        <taxon>Spirochaetales</taxon>
        <taxon>Treponemataceae</taxon>
        <taxon>Treponema</taxon>
    </lineage>
</organism>
<dbReference type="EMBL" id="CP002631">
    <property type="protein sequence ID" value="AEB13994.1"/>
    <property type="molecule type" value="Genomic_DNA"/>
</dbReference>
<dbReference type="EC" id="6.5.1.2" evidence="10"/>
<dbReference type="HAMAP" id="MF_01588">
    <property type="entry name" value="DNA_ligase_A"/>
    <property type="match status" value="1"/>
</dbReference>
<protein>
    <recommendedName>
        <fullName evidence="10">DNA ligase</fullName>
        <ecNumber evidence="10">6.5.1.2</ecNumber>
    </recommendedName>
    <alternativeName>
        <fullName evidence="10">Polydeoxyribonucleotide synthase [NAD(+)]</fullName>
    </alternativeName>
</protein>
<dbReference type="InterPro" id="IPR036420">
    <property type="entry name" value="BRCT_dom_sf"/>
</dbReference>
<gene>
    <name evidence="10" type="primary">ligA</name>
    <name evidence="12" type="ordered locus">Tresu_1078</name>
</gene>
<dbReference type="GO" id="GO:0003911">
    <property type="term" value="F:DNA ligase (NAD+) activity"/>
    <property type="evidence" value="ECO:0007669"/>
    <property type="project" value="UniProtKB-UniRule"/>
</dbReference>
<keyword evidence="8 10" id="KW-0234">DNA repair</keyword>
<dbReference type="Gene3D" id="2.40.50.140">
    <property type="entry name" value="Nucleic acid-binding proteins"/>
    <property type="match status" value="1"/>
</dbReference>
<keyword evidence="10" id="KW-0464">Manganese</keyword>
<dbReference type="NCBIfam" id="TIGR00575">
    <property type="entry name" value="dnlj"/>
    <property type="match status" value="1"/>
</dbReference>
<dbReference type="InterPro" id="IPR012340">
    <property type="entry name" value="NA-bd_OB-fold"/>
</dbReference>
<feature type="domain" description="BRCT" evidence="11">
    <location>
        <begin position="571"/>
        <end position="651"/>
    </location>
</feature>
<feature type="binding site" evidence="10">
    <location>
        <position position="392"/>
    </location>
    <ligand>
        <name>Zn(2+)</name>
        <dbReference type="ChEBI" id="CHEBI:29105"/>
    </ligand>
</feature>
<dbReference type="GeneID" id="302998241"/>
<dbReference type="OrthoDB" id="9759736at2"/>
<dbReference type="STRING" id="869209.Tresu_1078"/>